<organism evidence="1 2">
    <name type="scientific">Marinobacter nanhaiticus D15-8W</name>
    <dbReference type="NCBI Taxonomy" id="626887"/>
    <lineage>
        <taxon>Bacteria</taxon>
        <taxon>Pseudomonadati</taxon>
        <taxon>Pseudomonadota</taxon>
        <taxon>Gammaproteobacteria</taxon>
        <taxon>Pseudomonadales</taxon>
        <taxon>Marinobacteraceae</taxon>
        <taxon>Marinobacter</taxon>
    </lineage>
</organism>
<reference evidence="1 2" key="1">
    <citation type="journal article" date="2013" name="Genome Announc.">
        <title>Genome Sequence of the Polycyclic Aromatic Hydrocarbon-Degrading Bacterium Strain Marinobacter nanhaiticus D15-8WT.</title>
        <authorList>
            <person name="Cui Z."/>
            <person name="Gao W."/>
            <person name="Li Q."/>
            <person name="Xu G."/>
            <person name="Zheng L."/>
        </authorList>
    </citation>
    <scope>NUCLEOTIDE SEQUENCE [LARGE SCALE GENOMIC DNA]</scope>
    <source>
        <strain evidence="1 2">D15-8W</strain>
    </source>
</reference>
<evidence type="ECO:0000313" key="2">
    <source>
        <dbReference type="Proteomes" id="UP000013165"/>
    </source>
</evidence>
<evidence type="ECO:0000313" key="1">
    <source>
        <dbReference type="EMBL" id="ENO13051.1"/>
    </source>
</evidence>
<accession>N6WNF1</accession>
<comment type="caution">
    <text evidence="1">The sequence shown here is derived from an EMBL/GenBank/DDBJ whole genome shotgun (WGS) entry which is preliminary data.</text>
</comment>
<gene>
    <name evidence="1" type="ORF">J057_16675</name>
</gene>
<keyword evidence="2" id="KW-1185">Reference proteome</keyword>
<sequence length="159" mass="17964">MSVDVALDNIRIRQFDADFGLDDLRIRELAPINVGITSLPAISVGLTQLPDINLNAGLTVHELPTIRLDTESDLRTDSTVKTDSEVRTESKIDLALDLRVRELPRIDLQLGFRPMRFHFPMNYRFCLTLFGCKVFEFTSCGEAMVVAEDYVPRQTEGCD</sequence>
<dbReference type="PATRIC" id="fig|626887.3.peg.3333"/>
<dbReference type="OrthoDB" id="7059716at2"/>
<dbReference type="HOGENOM" id="CLU_1658703_0_0_6"/>
<dbReference type="EMBL" id="APLQ01000014">
    <property type="protein sequence ID" value="ENO13051.1"/>
    <property type="molecule type" value="Genomic_DNA"/>
</dbReference>
<name>N6WNF1_9GAMM</name>
<protein>
    <submittedName>
        <fullName evidence="1">Uncharacterized protein</fullName>
    </submittedName>
</protein>
<proteinExistence type="predicted"/>
<dbReference type="AlphaFoldDB" id="N6WNF1"/>
<dbReference type="RefSeq" id="WP_004581276.1">
    <property type="nucleotide sequence ID" value="NZ_AP028878.1"/>
</dbReference>
<dbReference type="Proteomes" id="UP000013165">
    <property type="component" value="Unassembled WGS sequence"/>
</dbReference>
<dbReference type="STRING" id="626887.J057_16675"/>